<dbReference type="OrthoDB" id="10016458at2"/>
<gene>
    <name evidence="4" type="ORF">RNA01_29580</name>
</gene>
<dbReference type="EMBL" id="BJZP01000015">
    <property type="protein sequence ID" value="GEO86026.1"/>
    <property type="molecule type" value="Genomic_DNA"/>
</dbReference>
<keyword evidence="1" id="KW-0520">NAD</keyword>
<feature type="domain" description="NADP transhydrogenase beta-like" evidence="3">
    <location>
        <begin position="37"/>
        <end position="266"/>
    </location>
</feature>
<keyword evidence="2" id="KW-1133">Transmembrane helix</keyword>
<evidence type="ECO:0000259" key="3">
    <source>
        <dbReference type="Pfam" id="PF02233"/>
    </source>
</evidence>
<accession>A0A512HKQ0</accession>
<feature type="transmembrane region" description="Helical" evidence="2">
    <location>
        <begin position="32"/>
        <end position="51"/>
    </location>
</feature>
<dbReference type="AlphaFoldDB" id="A0A512HKQ0"/>
<protein>
    <recommendedName>
        <fullName evidence="3">NADP transhydrogenase beta-like domain-containing protein</fullName>
    </recommendedName>
</protein>
<reference evidence="4 5" key="1">
    <citation type="submission" date="2019-07" db="EMBL/GenBank/DDBJ databases">
        <title>Whole genome shotgun sequence of Rhizobium naphthalenivorans NBRC 107585.</title>
        <authorList>
            <person name="Hosoyama A."/>
            <person name="Uohara A."/>
            <person name="Ohji S."/>
            <person name="Ichikawa N."/>
        </authorList>
    </citation>
    <scope>NUCLEOTIDE SEQUENCE [LARGE SCALE GENOMIC DNA]</scope>
    <source>
        <strain evidence="4 5">NBRC 107585</strain>
    </source>
</reference>
<evidence type="ECO:0000313" key="4">
    <source>
        <dbReference type="EMBL" id="GEO86026.1"/>
    </source>
</evidence>
<organism evidence="4 5">
    <name type="scientific">Ciceribacter naphthalenivorans</name>
    <dbReference type="NCBI Taxonomy" id="1118451"/>
    <lineage>
        <taxon>Bacteria</taxon>
        <taxon>Pseudomonadati</taxon>
        <taxon>Pseudomonadota</taxon>
        <taxon>Alphaproteobacteria</taxon>
        <taxon>Hyphomicrobiales</taxon>
        <taxon>Rhizobiaceae</taxon>
        <taxon>Ciceribacter</taxon>
    </lineage>
</organism>
<keyword evidence="2" id="KW-0472">Membrane</keyword>
<feature type="transmembrane region" description="Helical" evidence="2">
    <location>
        <begin position="86"/>
        <end position="106"/>
    </location>
</feature>
<dbReference type="InterPro" id="IPR034300">
    <property type="entry name" value="PNTB-like"/>
</dbReference>
<keyword evidence="5" id="KW-1185">Reference proteome</keyword>
<evidence type="ECO:0000256" key="1">
    <source>
        <dbReference type="ARBA" id="ARBA00023027"/>
    </source>
</evidence>
<dbReference type="Proteomes" id="UP000321717">
    <property type="component" value="Unassembled WGS sequence"/>
</dbReference>
<feature type="transmembrane region" description="Helical" evidence="2">
    <location>
        <begin position="160"/>
        <end position="184"/>
    </location>
</feature>
<keyword evidence="2" id="KW-0812">Transmembrane</keyword>
<sequence length="277" mass="27444">MQGVAAICDLASIMLLAIAAARGARGYPLSTAVPLLASGLSFAAVAAMLAAEPSFGGFLLVVLALGVGATFGAVAALGLPVAHIPLFLTGSLVLYGLVALLLSFAVVDSGGLLLSAGPVSGDLERAGSAVLAGIAGALVLAGGSVLFLRRLLPAREGRRAWPRPALSLQIALAGGVLLLAVVFLVTVSPLAYWAVVVAAVLAGGIVVQAMDARANWPLSILLTGLCGMATAAIGFALANLVLIMVGGLVGASMAAVFSGLCREAGRGPVGLLFGRRD</sequence>
<evidence type="ECO:0000313" key="5">
    <source>
        <dbReference type="Proteomes" id="UP000321717"/>
    </source>
</evidence>
<evidence type="ECO:0000256" key="2">
    <source>
        <dbReference type="SAM" id="Phobius"/>
    </source>
</evidence>
<proteinExistence type="predicted"/>
<name>A0A512HKQ0_9HYPH</name>
<comment type="caution">
    <text evidence="4">The sequence shown here is derived from an EMBL/GenBank/DDBJ whole genome shotgun (WGS) entry which is preliminary data.</text>
</comment>
<feature type="transmembrane region" description="Helical" evidence="2">
    <location>
        <begin position="190"/>
        <end position="209"/>
    </location>
</feature>
<feature type="transmembrane region" description="Helical" evidence="2">
    <location>
        <begin position="241"/>
        <end position="261"/>
    </location>
</feature>
<feature type="transmembrane region" description="Helical" evidence="2">
    <location>
        <begin position="126"/>
        <end position="148"/>
    </location>
</feature>
<feature type="transmembrane region" description="Helical" evidence="2">
    <location>
        <begin position="57"/>
        <end position="79"/>
    </location>
</feature>
<feature type="transmembrane region" description="Helical" evidence="2">
    <location>
        <begin position="216"/>
        <end position="235"/>
    </location>
</feature>
<dbReference type="Pfam" id="PF02233">
    <property type="entry name" value="PNTB"/>
    <property type="match status" value="1"/>
</dbReference>